<feature type="region of interest" description="Disordered" evidence="1">
    <location>
        <begin position="20"/>
        <end position="41"/>
    </location>
</feature>
<comment type="caution">
    <text evidence="2">The sequence shown here is derived from an EMBL/GenBank/DDBJ whole genome shotgun (WGS) entry which is preliminary data.</text>
</comment>
<proteinExistence type="predicted"/>
<organism evidence="2 3">
    <name type="scientific">Rubellimicrobium mesophilum DSM 19309</name>
    <dbReference type="NCBI Taxonomy" id="442562"/>
    <lineage>
        <taxon>Bacteria</taxon>
        <taxon>Pseudomonadati</taxon>
        <taxon>Pseudomonadota</taxon>
        <taxon>Alphaproteobacteria</taxon>
        <taxon>Rhodobacterales</taxon>
        <taxon>Roseobacteraceae</taxon>
        <taxon>Rubellimicrobium</taxon>
    </lineage>
</organism>
<accession>A0A017HUU2</accession>
<dbReference type="Proteomes" id="UP000019666">
    <property type="component" value="Unassembled WGS sequence"/>
</dbReference>
<evidence type="ECO:0000313" key="2">
    <source>
        <dbReference type="EMBL" id="EYD77514.1"/>
    </source>
</evidence>
<protein>
    <submittedName>
        <fullName evidence="2">Uncharacterized protein</fullName>
    </submittedName>
</protein>
<feature type="compositionally biased region" description="Basic and acidic residues" evidence="1">
    <location>
        <begin position="20"/>
        <end position="31"/>
    </location>
</feature>
<dbReference type="STRING" id="442562.Rumeso_00939"/>
<gene>
    <name evidence="2" type="ORF">Rumeso_00939</name>
</gene>
<name>A0A017HUU2_9RHOB</name>
<evidence type="ECO:0000256" key="1">
    <source>
        <dbReference type="SAM" id="MobiDB-lite"/>
    </source>
</evidence>
<dbReference type="AlphaFoldDB" id="A0A017HUU2"/>
<reference evidence="2 3" key="1">
    <citation type="submission" date="2013-02" db="EMBL/GenBank/DDBJ databases">
        <authorList>
            <person name="Fiebig A."/>
            <person name="Goeker M."/>
            <person name="Klenk H.-P.P."/>
        </authorList>
    </citation>
    <scope>NUCLEOTIDE SEQUENCE [LARGE SCALE GENOMIC DNA]</scope>
    <source>
        <strain evidence="2 3">DSM 19309</strain>
    </source>
</reference>
<dbReference type="EMBL" id="AOSK01000028">
    <property type="protein sequence ID" value="EYD77514.1"/>
    <property type="molecule type" value="Genomic_DNA"/>
</dbReference>
<sequence length="41" mass="4620">MTPEQRRAFDEWFTAHVADSEDRAGARRVDAEATPAPQVSF</sequence>
<evidence type="ECO:0000313" key="3">
    <source>
        <dbReference type="Proteomes" id="UP000019666"/>
    </source>
</evidence>
<keyword evidence="3" id="KW-1185">Reference proteome</keyword>
<dbReference type="HOGENOM" id="CLU_3276112_0_0_5"/>